<accession>A0A1Y2H0A4</accession>
<dbReference type="AlphaFoldDB" id="A0A1Y2H0A4"/>
<dbReference type="EMBL" id="MCFF01000004">
    <property type="protein sequence ID" value="ORZ27474.1"/>
    <property type="molecule type" value="Genomic_DNA"/>
</dbReference>
<evidence type="ECO:0000313" key="2">
    <source>
        <dbReference type="Proteomes" id="UP000193648"/>
    </source>
</evidence>
<protein>
    <submittedName>
        <fullName evidence="1">Uncharacterized protein</fullName>
    </submittedName>
</protein>
<dbReference type="InParanoid" id="A0A1Y2H0A4"/>
<name>A0A1Y2H0A4_9FUNG</name>
<dbReference type="Proteomes" id="UP000193648">
    <property type="component" value="Unassembled WGS sequence"/>
</dbReference>
<organism evidence="1 2">
    <name type="scientific">Lobosporangium transversale</name>
    <dbReference type="NCBI Taxonomy" id="64571"/>
    <lineage>
        <taxon>Eukaryota</taxon>
        <taxon>Fungi</taxon>
        <taxon>Fungi incertae sedis</taxon>
        <taxon>Mucoromycota</taxon>
        <taxon>Mortierellomycotina</taxon>
        <taxon>Mortierellomycetes</taxon>
        <taxon>Mortierellales</taxon>
        <taxon>Mortierellaceae</taxon>
        <taxon>Lobosporangium</taxon>
    </lineage>
</organism>
<evidence type="ECO:0000313" key="1">
    <source>
        <dbReference type="EMBL" id="ORZ27474.1"/>
    </source>
</evidence>
<reference evidence="1 2" key="1">
    <citation type="submission" date="2016-07" db="EMBL/GenBank/DDBJ databases">
        <title>Pervasive Adenine N6-methylation of Active Genes in Fungi.</title>
        <authorList>
            <consortium name="DOE Joint Genome Institute"/>
            <person name="Mondo S.J."/>
            <person name="Dannebaum R.O."/>
            <person name="Kuo R.C."/>
            <person name="Labutti K."/>
            <person name="Haridas S."/>
            <person name="Kuo A."/>
            <person name="Salamov A."/>
            <person name="Ahrendt S.R."/>
            <person name="Lipzen A."/>
            <person name="Sullivan W."/>
            <person name="Andreopoulos W.B."/>
            <person name="Clum A."/>
            <person name="Lindquist E."/>
            <person name="Daum C."/>
            <person name="Ramamoorthy G.K."/>
            <person name="Gryganskyi A."/>
            <person name="Culley D."/>
            <person name="Magnuson J.K."/>
            <person name="James T.Y."/>
            <person name="O'Malley M.A."/>
            <person name="Stajich J.E."/>
            <person name="Spatafora J.W."/>
            <person name="Visel A."/>
            <person name="Grigoriev I.V."/>
        </authorList>
    </citation>
    <scope>NUCLEOTIDE SEQUENCE [LARGE SCALE GENOMIC DNA]</scope>
    <source>
        <strain evidence="1 2">NRRL 3116</strain>
    </source>
</reference>
<comment type="caution">
    <text evidence="1">The sequence shown here is derived from an EMBL/GenBank/DDBJ whole genome shotgun (WGS) entry which is preliminary data.</text>
</comment>
<dbReference type="GeneID" id="33570350"/>
<keyword evidence="2" id="KW-1185">Reference proteome</keyword>
<dbReference type="RefSeq" id="XP_021885201.1">
    <property type="nucleotide sequence ID" value="XM_022028507.1"/>
</dbReference>
<gene>
    <name evidence="1" type="ORF">BCR41DRAFT_392810</name>
</gene>
<sequence>MFGNKHASPQNFLFPTKALKLFNIYMECIRIVTVDDDIIMELRIDADTTLSRIQRNEKRWFTLSAPIDLESLRQRIALAYHELACLHECLDHAGDAKKIGIKAEKWTSIQGSIIRDEPSTLDATAGKKREEKGTSSNNFKTEAIVAKAVSGSSSQLGSYAPAGYLGPDDLANTLAALSSHLQSAHAHSDDHLYHLAAGASHVLDVMVNNQVKVLRQEQPNGPT</sequence>
<proteinExistence type="predicted"/>